<dbReference type="InterPro" id="IPR010376">
    <property type="entry name" value="GBBH-like_N"/>
</dbReference>
<proteinExistence type="inferred from homology"/>
<dbReference type="Gene3D" id="3.30.2020.30">
    <property type="match status" value="1"/>
</dbReference>
<dbReference type="InterPro" id="IPR050411">
    <property type="entry name" value="AlphaKG_dependent_hydroxylases"/>
</dbReference>
<dbReference type="EMBL" id="HBIN01013637">
    <property type="protein sequence ID" value="CAE0440159.1"/>
    <property type="molecule type" value="Transcribed_RNA"/>
</dbReference>
<evidence type="ECO:0008006" key="10">
    <source>
        <dbReference type="Google" id="ProtNLM"/>
    </source>
</evidence>
<feature type="domain" description="TauD/TfdA-like" evidence="7">
    <location>
        <begin position="174"/>
        <end position="421"/>
    </location>
</feature>
<dbReference type="GO" id="GO:0046872">
    <property type="term" value="F:metal ion binding"/>
    <property type="evidence" value="ECO:0007669"/>
    <property type="project" value="UniProtKB-KW"/>
</dbReference>
<keyword evidence="4" id="KW-0223">Dioxygenase</keyword>
<evidence type="ECO:0000259" key="7">
    <source>
        <dbReference type="Pfam" id="PF02668"/>
    </source>
</evidence>
<reference evidence="9" key="1">
    <citation type="submission" date="2021-01" db="EMBL/GenBank/DDBJ databases">
        <authorList>
            <person name="Corre E."/>
            <person name="Pelletier E."/>
            <person name="Niang G."/>
            <person name="Scheremetjew M."/>
            <person name="Finn R."/>
            <person name="Kale V."/>
            <person name="Holt S."/>
            <person name="Cochrane G."/>
            <person name="Meng A."/>
            <person name="Brown T."/>
            <person name="Cohen L."/>
        </authorList>
    </citation>
    <scope>NUCLEOTIDE SEQUENCE</scope>
    <source>
        <strain evidence="9">GSBS06</strain>
    </source>
</reference>
<accession>A0A7S3UXS5</accession>
<organism evidence="9">
    <name type="scientific">Aplanochytrium stocchinoi</name>
    <dbReference type="NCBI Taxonomy" id="215587"/>
    <lineage>
        <taxon>Eukaryota</taxon>
        <taxon>Sar</taxon>
        <taxon>Stramenopiles</taxon>
        <taxon>Bigyra</taxon>
        <taxon>Labyrinthulomycetes</taxon>
        <taxon>Thraustochytrida</taxon>
        <taxon>Thraustochytriidae</taxon>
        <taxon>Aplanochytrium</taxon>
    </lineage>
</organism>
<dbReference type="GO" id="GO:0005739">
    <property type="term" value="C:mitochondrion"/>
    <property type="evidence" value="ECO:0007669"/>
    <property type="project" value="TreeGrafter"/>
</dbReference>
<comment type="cofactor">
    <cofactor evidence="1">
        <name>Fe(2+)</name>
        <dbReference type="ChEBI" id="CHEBI:29033"/>
    </cofactor>
</comment>
<dbReference type="GO" id="GO:0016706">
    <property type="term" value="F:2-oxoglutarate-dependent dioxygenase activity"/>
    <property type="evidence" value="ECO:0007669"/>
    <property type="project" value="UniProtKB-ARBA"/>
</dbReference>
<keyword evidence="6" id="KW-0408">Iron</keyword>
<sequence length="464" mass="52936">MISLPKMLSRTRFFQKSSLSHAVRPLATSFSKRCIAPQTYERLFTSAATAAVDYNPPTQIAALTERDNRVSVLWADGQEGDFHFAWLRDNDPLRFMSCGQKMPIESIIPGSKSLIPTSLETDDENETLRIRWGNQDQDSIFTSSWLRMHCYDKMDLDLTATRASRALSYHQPPEIDFDTLFENNEGVYKWLKMVNEFGLALVKNVPSNDGEVLNVSGLVGKSSHTMYGENFDVKTEANPINAAFSDAALEFHMDLAYFESPPGLQYLHALRFDTSMEGGESTFIDAHAVAEVFKEREPEAFETLVRVPATFQKNHVDRANPARLFYQRPHISVNYVNEVIAVFWAPPFEGPLMVLSEDVETYYAAYAKFRALMNSDEMMKRYGYRFRLQTGDLICFNNRRMLHGRDAFRSHQGVRHLQGCYNTIDDFLNKYRVLAFEYDPHPNVLLGGGIAAYGEERVGTTSHR</sequence>
<dbReference type="GO" id="GO:0045329">
    <property type="term" value="P:carnitine biosynthetic process"/>
    <property type="evidence" value="ECO:0007669"/>
    <property type="project" value="TreeGrafter"/>
</dbReference>
<dbReference type="AlphaFoldDB" id="A0A7S3UXS5"/>
<dbReference type="PANTHER" id="PTHR10696:SF25">
    <property type="entry name" value="OXIDOREDUCTASE AIM17-RELATED"/>
    <property type="match status" value="1"/>
</dbReference>
<dbReference type="PANTHER" id="PTHR10696">
    <property type="entry name" value="GAMMA-BUTYROBETAINE HYDROXYLASE-RELATED"/>
    <property type="match status" value="1"/>
</dbReference>
<evidence type="ECO:0000256" key="5">
    <source>
        <dbReference type="ARBA" id="ARBA00023002"/>
    </source>
</evidence>
<evidence type="ECO:0000256" key="3">
    <source>
        <dbReference type="ARBA" id="ARBA00022723"/>
    </source>
</evidence>
<evidence type="ECO:0000256" key="4">
    <source>
        <dbReference type="ARBA" id="ARBA00022964"/>
    </source>
</evidence>
<dbReference type="InterPro" id="IPR038492">
    <property type="entry name" value="GBBH-like_N_sf"/>
</dbReference>
<evidence type="ECO:0000256" key="2">
    <source>
        <dbReference type="ARBA" id="ARBA00008654"/>
    </source>
</evidence>
<gene>
    <name evidence="9" type="ORF">ASTO00021_LOCUS10307</name>
</gene>
<feature type="domain" description="Gamma-butyrobetaine hydroxylase-like N-terminal" evidence="8">
    <location>
        <begin position="63"/>
        <end position="147"/>
    </location>
</feature>
<keyword evidence="5" id="KW-0560">Oxidoreductase</keyword>
<evidence type="ECO:0000313" key="9">
    <source>
        <dbReference type="EMBL" id="CAE0440159.1"/>
    </source>
</evidence>
<name>A0A7S3UXS5_9STRA</name>
<dbReference type="Gene3D" id="3.60.130.10">
    <property type="entry name" value="Clavaminate synthase-like"/>
    <property type="match status" value="1"/>
</dbReference>
<dbReference type="InterPro" id="IPR042098">
    <property type="entry name" value="TauD-like_sf"/>
</dbReference>
<evidence type="ECO:0000256" key="1">
    <source>
        <dbReference type="ARBA" id="ARBA00001954"/>
    </source>
</evidence>
<evidence type="ECO:0000259" key="8">
    <source>
        <dbReference type="Pfam" id="PF06155"/>
    </source>
</evidence>
<comment type="similarity">
    <text evidence="2">Belongs to the gamma-BBH/TMLD family.</text>
</comment>
<dbReference type="SUPFAM" id="SSF51197">
    <property type="entry name" value="Clavaminate synthase-like"/>
    <property type="match status" value="1"/>
</dbReference>
<keyword evidence="3" id="KW-0479">Metal-binding</keyword>
<dbReference type="InterPro" id="IPR003819">
    <property type="entry name" value="TauD/TfdA-like"/>
</dbReference>
<evidence type="ECO:0000256" key="6">
    <source>
        <dbReference type="ARBA" id="ARBA00023004"/>
    </source>
</evidence>
<dbReference type="Pfam" id="PF06155">
    <property type="entry name" value="GBBH-like_N"/>
    <property type="match status" value="1"/>
</dbReference>
<protein>
    <recommendedName>
        <fullName evidence="10">TauD/TfdA-like domain-containing protein</fullName>
    </recommendedName>
</protein>
<dbReference type="CDD" id="cd00250">
    <property type="entry name" value="CAS_like"/>
    <property type="match status" value="1"/>
</dbReference>
<dbReference type="Pfam" id="PF02668">
    <property type="entry name" value="TauD"/>
    <property type="match status" value="1"/>
</dbReference>